<name>A0ABW2DUB0_9ACTN</name>
<evidence type="ECO:0000313" key="6">
    <source>
        <dbReference type="EMBL" id="MFC7011426.1"/>
    </source>
</evidence>
<dbReference type="PANTHER" id="PTHR43570:SF20">
    <property type="entry name" value="ALDEHYDE DEHYDROGENASE ALDX-RELATED"/>
    <property type="match status" value="1"/>
</dbReference>
<protein>
    <recommendedName>
        <fullName evidence="4">Aldehyde dehydrogenase</fullName>
    </recommendedName>
</protein>
<dbReference type="Proteomes" id="UP001596409">
    <property type="component" value="Unassembled WGS sequence"/>
</dbReference>
<gene>
    <name evidence="6" type="ORF">ACFQMH_06780</name>
</gene>
<accession>A0ABW2DUB0</accession>
<dbReference type="InterPro" id="IPR012394">
    <property type="entry name" value="Aldehyde_DH_NAD(P)"/>
</dbReference>
<dbReference type="InterPro" id="IPR016163">
    <property type="entry name" value="Ald_DH_C"/>
</dbReference>
<evidence type="ECO:0000256" key="4">
    <source>
        <dbReference type="PIRNR" id="PIRNR036492"/>
    </source>
</evidence>
<sequence>MTSTTAVGHADDRGAAPGDAEAIAELHEAFAAQRAAVLRNPAPDTDQRRRNLGTLVEVISEYRHRIRQALSADFAVHPEGFADLVEVLGVSGRAAFAAQHLDEWMTPEPRLSDAGLLGTAQVEMAYQPKGVIGLISPWNFPFELSLGPLADMLAAGNRVVMKPSEYTPACSALLREMMAEAFDPDQVTVVTGGLELARVFPALPWDHLLYTGNPEVGRLVARAAAENLVPTTLELGGKCPAIVNEDSVTADTVAQIVGAKLVKNGQMCISVDYCLVPREDMARFTELVLAHLRERVPGFASSPDCTGIITARHLNRLVGLVEEAKARGVQVIQVDDAGPDPVTRRMPLTLVIDPPDDLALMREEIFGPILPVKPYDRIEDAVAYVNEGERPLGLYVFAQDRDVAERVLATTVSGGACVNTCAVQGGVPDLGFGGIGRSGHGRHHGFDGFREFSNPRGIVRRGGDDLIDVMFPPYGELLDGIVAHALGSAETRGTE</sequence>
<dbReference type="Pfam" id="PF00171">
    <property type="entry name" value="Aldedh"/>
    <property type="match status" value="1"/>
</dbReference>
<dbReference type="SUPFAM" id="SSF53720">
    <property type="entry name" value="ALDH-like"/>
    <property type="match status" value="1"/>
</dbReference>
<dbReference type="InterPro" id="IPR016162">
    <property type="entry name" value="Ald_DH_N"/>
</dbReference>
<organism evidence="6 7">
    <name type="scientific">Streptomyces viridiviolaceus</name>
    <dbReference type="NCBI Taxonomy" id="68282"/>
    <lineage>
        <taxon>Bacteria</taxon>
        <taxon>Bacillati</taxon>
        <taxon>Actinomycetota</taxon>
        <taxon>Actinomycetes</taxon>
        <taxon>Kitasatosporales</taxon>
        <taxon>Streptomycetaceae</taxon>
        <taxon>Streptomyces</taxon>
    </lineage>
</organism>
<dbReference type="RefSeq" id="WP_189876601.1">
    <property type="nucleotide sequence ID" value="NZ_BMWA01000021.1"/>
</dbReference>
<dbReference type="Gene3D" id="3.40.605.10">
    <property type="entry name" value="Aldehyde Dehydrogenase, Chain A, domain 1"/>
    <property type="match status" value="1"/>
</dbReference>
<dbReference type="PIRSF" id="PIRSF036492">
    <property type="entry name" value="ALDH"/>
    <property type="match status" value="1"/>
</dbReference>
<evidence type="ECO:0000313" key="7">
    <source>
        <dbReference type="Proteomes" id="UP001596409"/>
    </source>
</evidence>
<evidence type="ECO:0000259" key="5">
    <source>
        <dbReference type="Pfam" id="PF00171"/>
    </source>
</evidence>
<dbReference type="EMBL" id="JBHSYM010000013">
    <property type="protein sequence ID" value="MFC7011426.1"/>
    <property type="molecule type" value="Genomic_DNA"/>
</dbReference>
<feature type="domain" description="Aldehyde dehydrogenase" evidence="5">
    <location>
        <begin position="25"/>
        <end position="455"/>
    </location>
</feature>
<dbReference type="Gene3D" id="3.40.309.10">
    <property type="entry name" value="Aldehyde Dehydrogenase, Chain A, domain 2"/>
    <property type="match status" value="1"/>
</dbReference>
<dbReference type="InterPro" id="IPR015590">
    <property type="entry name" value="Aldehyde_DH_dom"/>
</dbReference>
<evidence type="ECO:0000256" key="3">
    <source>
        <dbReference type="ARBA" id="ARBA00023027"/>
    </source>
</evidence>
<dbReference type="InterPro" id="IPR016161">
    <property type="entry name" value="Ald_DH/histidinol_DH"/>
</dbReference>
<comment type="similarity">
    <text evidence="1 4">Belongs to the aldehyde dehydrogenase family.</text>
</comment>
<keyword evidence="7" id="KW-1185">Reference proteome</keyword>
<evidence type="ECO:0000256" key="1">
    <source>
        <dbReference type="ARBA" id="ARBA00009986"/>
    </source>
</evidence>
<keyword evidence="2 4" id="KW-0560">Oxidoreductase</keyword>
<evidence type="ECO:0000256" key="2">
    <source>
        <dbReference type="ARBA" id="ARBA00023002"/>
    </source>
</evidence>
<dbReference type="PANTHER" id="PTHR43570">
    <property type="entry name" value="ALDEHYDE DEHYDROGENASE"/>
    <property type="match status" value="1"/>
</dbReference>
<keyword evidence="3" id="KW-0520">NAD</keyword>
<reference evidence="7" key="1">
    <citation type="journal article" date="2019" name="Int. J. Syst. Evol. Microbiol.">
        <title>The Global Catalogue of Microorganisms (GCM) 10K type strain sequencing project: providing services to taxonomists for standard genome sequencing and annotation.</title>
        <authorList>
            <consortium name="The Broad Institute Genomics Platform"/>
            <consortium name="The Broad Institute Genome Sequencing Center for Infectious Disease"/>
            <person name="Wu L."/>
            <person name="Ma J."/>
        </authorList>
    </citation>
    <scope>NUCLEOTIDE SEQUENCE [LARGE SCALE GENOMIC DNA]</scope>
    <source>
        <strain evidence="7">JCM 4855</strain>
    </source>
</reference>
<comment type="caution">
    <text evidence="6">The sequence shown here is derived from an EMBL/GenBank/DDBJ whole genome shotgun (WGS) entry which is preliminary data.</text>
</comment>
<proteinExistence type="inferred from homology"/>